<dbReference type="PROSITE" id="PS51186">
    <property type="entry name" value="GNAT"/>
    <property type="match status" value="1"/>
</dbReference>
<dbReference type="RefSeq" id="WP_191297858.1">
    <property type="nucleotide sequence ID" value="NZ_BNAR01000003.1"/>
</dbReference>
<dbReference type="EMBL" id="BNAR01000003">
    <property type="protein sequence ID" value="GHH36279.1"/>
    <property type="molecule type" value="Genomic_DNA"/>
</dbReference>
<dbReference type="PANTHER" id="PTHR43441:SF10">
    <property type="entry name" value="ACETYLTRANSFERASE"/>
    <property type="match status" value="1"/>
</dbReference>
<sequence length="172" mass="18402">MTVILSVPPAGAAPALLLRPWRSDDLAALLAAHRDPLLRRWLATSLTDEADAGRWLDAQADGWAAATRFSFAVIADDAPAGHVVVKVGPDGTSEVGYWTAAHARGRGIAVSAVNAVSQWAFDVHAVTRLDLLHAAGNDSSCRVAVKCGYVLDLLLPAERHRHVRTATRPFQK</sequence>
<evidence type="ECO:0000313" key="2">
    <source>
        <dbReference type="EMBL" id="GHH36279.1"/>
    </source>
</evidence>
<protein>
    <recommendedName>
        <fullName evidence="1">N-acetyltransferase domain-containing protein</fullName>
    </recommendedName>
</protein>
<dbReference type="SUPFAM" id="SSF55729">
    <property type="entry name" value="Acyl-CoA N-acyltransferases (Nat)"/>
    <property type="match status" value="1"/>
</dbReference>
<reference evidence="3" key="1">
    <citation type="journal article" date="2019" name="Int. J. Syst. Evol. Microbiol.">
        <title>The Global Catalogue of Microorganisms (GCM) 10K type strain sequencing project: providing services to taxonomists for standard genome sequencing and annotation.</title>
        <authorList>
            <consortium name="The Broad Institute Genomics Platform"/>
            <consortium name="The Broad Institute Genome Sequencing Center for Infectious Disease"/>
            <person name="Wu L."/>
            <person name="Ma J."/>
        </authorList>
    </citation>
    <scope>NUCLEOTIDE SEQUENCE [LARGE SCALE GENOMIC DNA]</scope>
    <source>
        <strain evidence="3">CGMCC 4.7367</strain>
    </source>
</reference>
<proteinExistence type="predicted"/>
<evidence type="ECO:0000259" key="1">
    <source>
        <dbReference type="PROSITE" id="PS51186"/>
    </source>
</evidence>
<dbReference type="PANTHER" id="PTHR43441">
    <property type="entry name" value="RIBOSOMAL-PROTEIN-SERINE ACETYLTRANSFERASE"/>
    <property type="match status" value="1"/>
</dbReference>
<organism evidence="2 3">
    <name type="scientific">Lentzea cavernae</name>
    <dbReference type="NCBI Taxonomy" id="2020703"/>
    <lineage>
        <taxon>Bacteria</taxon>
        <taxon>Bacillati</taxon>
        <taxon>Actinomycetota</taxon>
        <taxon>Actinomycetes</taxon>
        <taxon>Pseudonocardiales</taxon>
        <taxon>Pseudonocardiaceae</taxon>
        <taxon>Lentzea</taxon>
    </lineage>
</organism>
<evidence type="ECO:0000313" key="3">
    <source>
        <dbReference type="Proteomes" id="UP000605568"/>
    </source>
</evidence>
<dbReference type="Proteomes" id="UP000605568">
    <property type="component" value="Unassembled WGS sequence"/>
</dbReference>
<dbReference type="InterPro" id="IPR051908">
    <property type="entry name" value="Ribosomal_N-acetyltransferase"/>
</dbReference>
<dbReference type="InterPro" id="IPR016181">
    <property type="entry name" value="Acyl_CoA_acyltransferase"/>
</dbReference>
<dbReference type="InterPro" id="IPR000182">
    <property type="entry name" value="GNAT_dom"/>
</dbReference>
<gene>
    <name evidence="2" type="ORF">GCM10017774_22860</name>
</gene>
<feature type="domain" description="N-acetyltransferase" evidence="1">
    <location>
        <begin position="16"/>
        <end position="167"/>
    </location>
</feature>
<name>A0ABQ3M883_9PSEU</name>
<comment type="caution">
    <text evidence="2">The sequence shown here is derived from an EMBL/GenBank/DDBJ whole genome shotgun (WGS) entry which is preliminary data.</text>
</comment>
<keyword evidence="3" id="KW-1185">Reference proteome</keyword>
<dbReference type="Gene3D" id="3.40.630.30">
    <property type="match status" value="1"/>
</dbReference>
<accession>A0ABQ3M883</accession>
<dbReference type="Pfam" id="PF13302">
    <property type="entry name" value="Acetyltransf_3"/>
    <property type="match status" value="1"/>
</dbReference>